<dbReference type="GO" id="GO:0045040">
    <property type="term" value="P:protein insertion into mitochondrial outer membrane"/>
    <property type="evidence" value="ECO:0007669"/>
    <property type="project" value="TreeGrafter"/>
</dbReference>
<dbReference type="InterPro" id="IPR000184">
    <property type="entry name" value="Bac_surfAg_D15"/>
</dbReference>
<evidence type="ECO:0000256" key="5">
    <source>
        <dbReference type="ARBA" id="ARBA00023136"/>
    </source>
</evidence>
<gene>
    <name evidence="7" type="ORF">AMORRO_LOCUS2917</name>
</gene>
<evidence type="ECO:0000256" key="2">
    <source>
        <dbReference type="ARBA" id="ARBA00010913"/>
    </source>
</evidence>
<sequence length="451" mass="50422">MDTEAQLKRLQEFEAAIQKLNSLVSETKDFPFYIHSIHINGAKRTRKSLFESVSYPALQARTLGSIIEEVGKATDKFHRLDIFQHLDVLLDTSSDPLARRGAMDVILSVEEKSRFWIKTGTEIGNDAGSANISLNIRNVFGGAETLETYMSAGTQTSHVFEFCLAKPINGNPDSKIDITAFSLTRNNQTYSSHDEILRGVALRWRVLSRLGFHELSYGTTWRQICNIDQDASLSIRDSAGHSLKSSITHNWVRDRRDDIMLPSRGYYMRLFQEVAGLGGDIFFLKNEAEGQINFPLGKGFIISASLRNGLLYPMKIGQSKISDRFFLGGAQSVRGFKLNGIGPREKRDSLGGDLYLAGGLSLFTPLPKLKNYPIKGHLFLNGGSLIQVNQSRRLVDNIQNLARTPSVSTGIGIVYRSSILRFEVNFCLPLITTTTDKWKKGLQLGLGFNFW</sequence>
<dbReference type="PANTHER" id="PTHR12815">
    <property type="entry name" value="SORTING AND ASSEMBLY MACHINERY SAMM50 PROTEIN FAMILY MEMBER"/>
    <property type="match status" value="1"/>
</dbReference>
<dbReference type="EMBL" id="CAJVPV010001332">
    <property type="protein sequence ID" value="CAG8493970.1"/>
    <property type="molecule type" value="Genomic_DNA"/>
</dbReference>
<reference evidence="7" key="1">
    <citation type="submission" date="2021-06" db="EMBL/GenBank/DDBJ databases">
        <authorList>
            <person name="Kallberg Y."/>
            <person name="Tangrot J."/>
            <person name="Rosling A."/>
        </authorList>
    </citation>
    <scope>NUCLEOTIDE SEQUENCE</scope>
    <source>
        <strain evidence="7">CL551</strain>
    </source>
</reference>
<proteinExistence type="inferred from homology"/>
<name>A0A9N8WS25_9GLOM</name>
<dbReference type="InterPro" id="IPR039910">
    <property type="entry name" value="D15-like"/>
</dbReference>
<comment type="similarity">
    <text evidence="2">Belongs to the SAM50/omp85 family.</text>
</comment>
<dbReference type="Pfam" id="PF01103">
    <property type="entry name" value="Omp85"/>
    <property type="match status" value="1"/>
</dbReference>
<accession>A0A9N8WS25</accession>
<keyword evidence="4" id="KW-0812">Transmembrane</keyword>
<keyword evidence="3" id="KW-1134">Transmembrane beta strand</keyword>
<dbReference type="Proteomes" id="UP000789342">
    <property type="component" value="Unassembled WGS sequence"/>
</dbReference>
<protein>
    <submittedName>
        <fullName evidence="7">15219_t:CDS:1</fullName>
    </submittedName>
</protein>
<dbReference type="OrthoDB" id="1724197at2759"/>
<keyword evidence="8" id="KW-1185">Reference proteome</keyword>
<keyword evidence="5" id="KW-0472">Membrane</keyword>
<evidence type="ECO:0000256" key="4">
    <source>
        <dbReference type="ARBA" id="ARBA00022692"/>
    </source>
</evidence>
<dbReference type="AlphaFoldDB" id="A0A9N8WS25"/>
<comment type="subcellular location">
    <subcellularLocation>
        <location evidence="1">Mitochondrion outer membrane</location>
        <topology evidence="1">Multi-pass membrane protein</topology>
    </subcellularLocation>
</comment>
<evidence type="ECO:0000313" key="8">
    <source>
        <dbReference type="Proteomes" id="UP000789342"/>
    </source>
</evidence>
<evidence type="ECO:0000256" key="3">
    <source>
        <dbReference type="ARBA" id="ARBA00022452"/>
    </source>
</evidence>
<evidence type="ECO:0000313" key="7">
    <source>
        <dbReference type="EMBL" id="CAG8493970.1"/>
    </source>
</evidence>
<dbReference type="GO" id="GO:0005741">
    <property type="term" value="C:mitochondrial outer membrane"/>
    <property type="evidence" value="ECO:0007669"/>
    <property type="project" value="UniProtKB-SubCell"/>
</dbReference>
<comment type="caution">
    <text evidence="7">The sequence shown here is derived from an EMBL/GenBank/DDBJ whole genome shotgun (WGS) entry which is preliminary data.</text>
</comment>
<dbReference type="PANTHER" id="PTHR12815:SF18">
    <property type="entry name" value="SORTING AND ASSEMBLY MACHINERY COMPONENT 50 HOMOLOG"/>
    <property type="match status" value="1"/>
</dbReference>
<feature type="domain" description="Bacterial surface antigen (D15)" evidence="6">
    <location>
        <begin position="138"/>
        <end position="450"/>
    </location>
</feature>
<evidence type="ECO:0000259" key="6">
    <source>
        <dbReference type="Pfam" id="PF01103"/>
    </source>
</evidence>
<organism evidence="7 8">
    <name type="scientific">Acaulospora morrowiae</name>
    <dbReference type="NCBI Taxonomy" id="94023"/>
    <lineage>
        <taxon>Eukaryota</taxon>
        <taxon>Fungi</taxon>
        <taxon>Fungi incertae sedis</taxon>
        <taxon>Mucoromycota</taxon>
        <taxon>Glomeromycotina</taxon>
        <taxon>Glomeromycetes</taxon>
        <taxon>Diversisporales</taxon>
        <taxon>Acaulosporaceae</taxon>
        <taxon>Acaulospora</taxon>
    </lineage>
</organism>
<evidence type="ECO:0000256" key="1">
    <source>
        <dbReference type="ARBA" id="ARBA00004374"/>
    </source>
</evidence>
<dbReference type="Gene3D" id="2.40.160.50">
    <property type="entry name" value="membrane protein fhac: a member of the omp85/tpsb transporter family"/>
    <property type="match status" value="1"/>
</dbReference>